<dbReference type="GO" id="GO:0010133">
    <property type="term" value="P:L-proline catabolic process to L-glutamate"/>
    <property type="evidence" value="ECO:0007669"/>
    <property type="project" value="TreeGrafter"/>
</dbReference>
<dbReference type="GO" id="GO:0005739">
    <property type="term" value="C:mitochondrion"/>
    <property type="evidence" value="ECO:0007669"/>
    <property type="project" value="TreeGrafter"/>
</dbReference>
<dbReference type="InterPro" id="IPR015659">
    <property type="entry name" value="Proline_oxidase"/>
</dbReference>
<dbReference type="GO" id="GO:0004657">
    <property type="term" value="F:proline dehydrogenase activity"/>
    <property type="evidence" value="ECO:0007669"/>
    <property type="project" value="UniProtKB-EC"/>
</dbReference>
<dbReference type="OrthoDB" id="5464at2759"/>
<dbReference type="EMBL" id="VXIV02000651">
    <property type="protein sequence ID" value="KAF6036896.1"/>
    <property type="molecule type" value="Genomic_DNA"/>
</dbReference>
<keyword evidence="4" id="KW-0642">Proline metabolism</keyword>
<proteinExistence type="inferred from homology"/>
<dbReference type="GO" id="GO:0071949">
    <property type="term" value="F:FAD binding"/>
    <property type="evidence" value="ECO:0007669"/>
    <property type="project" value="TreeGrafter"/>
</dbReference>
<keyword evidence="3 4" id="KW-0274">FAD</keyword>
<dbReference type="Proteomes" id="UP000593567">
    <property type="component" value="Unassembled WGS sequence"/>
</dbReference>
<reference evidence="5" key="1">
    <citation type="submission" date="2020-06" db="EMBL/GenBank/DDBJ databases">
        <title>Draft genome of Bugula neritina, a colonial animal packing powerful symbionts and potential medicines.</title>
        <authorList>
            <person name="Rayko M."/>
        </authorList>
    </citation>
    <scope>NUCLEOTIDE SEQUENCE [LARGE SCALE GENOMIC DNA]</scope>
    <source>
        <strain evidence="5">Kwan_BN1</strain>
    </source>
</reference>
<accession>A0A7J7KHD7</accession>
<name>A0A7J7KHD7_BUGNE</name>
<dbReference type="EC" id="1.5.5.2" evidence="4"/>
<comment type="function">
    <text evidence="4">Converts proline to delta-1-pyrroline-5-carboxylate.</text>
</comment>
<comment type="similarity">
    <text evidence="4">Belongs to the proline oxidase family.</text>
</comment>
<dbReference type="AlphaFoldDB" id="A0A7J7KHD7"/>
<keyword evidence="4" id="KW-0560">Oxidoreductase</keyword>
<evidence type="ECO:0000256" key="3">
    <source>
        <dbReference type="ARBA" id="ARBA00022827"/>
    </source>
</evidence>
<evidence type="ECO:0000313" key="6">
    <source>
        <dbReference type="Proteomes" id="UP000593567"/>
    </source>
</evidence>
<gene>
    <name evidence="5" type="ORF">EB796_004799</name>
</gene>
<evidence type="ECO:0000256" key="1">
    <source>
        <dbReference type="ARBA" id="ARBA00001974"/>
    </source>
</evidence>
<evidence type="ECO:0000256" key="2">
    <source>
        <dbReference type="ARBA" id="ARBA00022630"/>
    </source>
</evidence>
<dbReference type="PANTHER" id="PTHR13914:SF29">
    <property type="entry name" value="HYDROXYPROLINE DEHYDROGENASE"/>
    <property type="match status" value="1"/>
</dbReference>
<evidence type="ECO:0000313" key="5">
    <source>
        <dbReference type="EMBL" id="KAF6036896.1"/>
    </source>
</evidence>
<evidence type="ECO:0000256" key="4">
    <source>
        <dbReference type="RuleBase" id="RU364054"/>
    </source>
</evidence>
<comment type="catalytic activity">
    <reaction evidence="4">
        <text>L-proline + a quinone = (S)-1-pyrroline-5-carboxylate + a quinol + H(+)</text>
        <dbReference type="Rhea" id="RHEA:23784"/>
        <dbReference type="ChEBI" id="CHEBI:15378"/>
        <dbReference type="ChEBI" id="CHEBI:17388"/>
        <dbReference type="ChEBI" id="CHEBI:24646"/>
        <dbReference type="ChEBI" id="CHEBI:60039"/>
        <dbReference type="ChEBI" id="CHEBI:132124"/>
        <dbReference type="EC" id="1.5.5.2"/>
    </reaction>
</comment>
<comment type="caution">
    <text evidence="5">The sequence shown here is derived from an EMBL/GenBank/DDBJ whole genome shotgun (WGS) entry which is preliminary data.</text>
</comment>
<protein>
    <recommendedName>
        <fullName evidence="4">Proline dehydrogenase</fullName>
        <ecNumber evidence="4">1.5.5.2</ecNumber>
    </recommendedName>
</protein>
<comment type="cofactor">
    <cofactor evidence="1 4">
        <name>FAD</name>
        <dbReference type="ChEBI" id="CHEBI:57692"/>
    </cofactor>
</comment>
<keyword evidence="2 4" id="KW-0285">Flavoprotein</keyword>
<organism evidence="5 6">
    <name type="scientific">Bugula neritina</name>
    <name type="common">Brown bryozoan</name>
    <name type="synonym">Sertularia neritina</name>
    <dbReference type="NCBI Taxonomy" id="10212"/>
    <lineage>
        <taxon>Eukaryota</taxon>
        <taxon>Metazoa</taxon>
        <taxon>Spiralia</taxon>
        <taxon>Lophotrochozoa</taxon>
        <taxon>Bryozoa</taxon>
        <taxon>Gymnolaemata</taxon>
        <taxon>Cheilostomatida</taxon>
        <taxon>Flustrina</taxon>
        <taxon>Buguloidea</taxon>
        <taxon>Bugulidae</taxon>
        <taxon>Bugula</taxon>
    </lineage>
</organism>
<dbReference type="PANTHER" id="PTHR13914">
    <property type="entry name" value="PROLINE OXIDASE"/>
    <property type="match status" value="1"/>
</dbReference>
<sequence>MSFLKLSVRHFRQQKYLSTVLPHQQKAVLINQETVAEDTATSPVVDLDFTDHKQAFKEKSLWEIVRALTVFRVCSNRTFVSRSAEIFERTQRILGKRLSSAVVKPLFYDQFVGGVTIADVRYNIDKLAKANSGTFVLMVMEAIDNTLLIIINIASFSLKLFAVHAANTLLHFVLWQHVHNNFLYGTNLFVDCVSTFSLEQSRKKFGNCIMTSATVVSSSLENY</sequence>
<keyword evidence="6" id="KW-1185">Reference proteome</keyword>